<dbReference type="UniPathway" id="UPA00031">
    <property type="reaction ID" value="UER00013"/>
</dbReference>
<evidence type="ECO:0000256" key="7">
    <source>
        <dbReference type="ARBA" id="ARBA00049158"/>
    </source>
</evidence>
<dbReference type="Pfam" id="PF02811">
    <property type="entry name" value="PHP"/>
    <property type="match status" value="1"/>
</dbReference>
<gene>
    <name evidence="9" type="ORF">EGM88_00150</name>
</gene>
<dbReference type="InterPro" id="IPR010140">
    <property type="entry name" value="Histidinol_P_phosphatase_HisJ"/>
</dbReference>
<dbReference type="Gene3D" id="3.20.20.140">
    <property type="entry name" value="Metal-dependent hydrolases"/>
    <property type="match status" value="1"/>
</dbReference>
<keyword evidence="4" id="KW-0028">Amino-acid biosynthesis</keyword>
<evidence type="ECO:0000313" key="10">
    <source>
        <dbReference type="Proteomes" id="UP000270856"/>
    </source>
</evidence>
<evidence type="ECO:0000313" key="9">
    <source>
        <dbReference type="EMBL" id="RPE00798.1"/>
    </source>
</evidence>
<keyword evidence="6" id="KW-0368">Histidine biosynthesis</keyword>
<dbReference type="GO" id="GO:0004401">
    <property type="term" value="F:histidinol-phosphatase activity"/>
    <property type="evidence" value="ECO:0007669"/>
    <property type="project" value="UniProtKB-EC"/>
</dbReference>
<dbReference type="EMBL" id="RPFJ01000001">
    <property type="protein sequence ID" value="RPE00798.1"/>
    <property type="molecule type" value="Genomic_DNA"/>
</dbReference>
<evidence type="ECO:0000259" key="8">
    <source>
        <dbReference type="PROSITE" id="PS51671"/>
    </source>
</evidence>
<evidence type="ECO:0000256" key="1">
    <source>
        <dbReference type="ARBA" id="ARBA00004970"/>
    </source>
</evidence>
<dbReference type="InterPro" id="IPR004013">
    <property type="entry name" value="PHP_dom"/>
</dbReference>
<keyword evidence="5" id="KW-0378">Hydrolase</keyword>
<dbReference type="GO" id="GO:0005737">
    <property type="term" value="C:cytoplasm"/>
    <property type="evidence" value="ECO:0007669"/>
    <property type="project" value="TreeGrafter"/>
</dbReference>
<comment type="catalytic activity">
    <reaction evidence="7">
        <text>L-histidinol phosphate + H2O = L-histidinol + phosphate</text>
        <dbReference type="Rhea" id="RHEA:14465"/>
        <dbReference type="ChEBI" id="CHEBI:15377"/>
        <dbReference type="ChEBI" id="CHEBI:43474"/>
        <dbReference type="ChEBI" id="CHEBI:57699"/>
        <dbReference type="ChEBI" id="CHEBI:57980"/>
        <dbReference type="EC" id="3.1.3.15"/>
    </reaction>
</comment>
<dbReference type="GO" id="GO:0000105">
    <property type="term" value="P:L-histidine biosynthetic process"/>
    <property type="evidence" value="ECO:0007669"/>
    <property type="project" value="UniProtKB-UniPathway"/>
</dbReference>
<comment type="pathway">
    <text evidence="1">Amino-acid biosynthesis; L-histidine biosynthesis; L-histidine from 5-phospho-alpha-D-ribose 1-diphosphate: step 8/9.</text>
</comment>
<dbReference type="EC" id="3.1.3.15" evidence="3"/>
<sequence>MKKLNDFIWETHGIHAGTEQDQVKHGIDRLEKVVDKAIEENHPSITFIIHSPRLTNFRYIAERETNVKFIRGNRSYLNYPKRIADLRKKYEGKINIKYGVELEWMGPDLGLQWSRSKIFQAEGADYVIGSVHFAPEGLPYDGSKEEALELLKMRGSLEAYWDGYFNETIQMIECFGDMIQIVGHIDLPKLNVDMPEALLNFETSSHPLANKVRTLLELIADRNLSLDVNMAGKFKGVGVYPIQSILRRANELQIPVCVGTDTHHVRYYGLNFKESLEYIQEAGYENYVSYSKLIPENRTIYDDHDLKVKYTVLNKGIELLNQRLDTAHRRIIPDFSFGGSFSEFLDIYKNSTGMGDYNAIRIRKLGKSITVTNEIPKSTDDLVNGLFSEHVDKPGVISSLFNTLASEGINVETARLKSNNDGTAVAFLSIENDNGNIQNVIDFVNGTSASAELFTNLTYKENAKLPNYYREGVYLLEMDGVNLNLALNEKVILTKHNNAPGVLLILLSALSSKDINIIDLRLGKLNNVGYSAIAVDGDSNVIRNLLTKLGNQYYEANLIEFYSM</sequence>
<dbReference type="Gene3D" id="3.30.70.260">
    <property type="match status" value="2"/>
</dbReference>
<comment type="caution">
    <text evidence="9">The sequence shown here is derived from an EMBL/GenBank/DDBJ whole genome shotgun (WGS) entry which is preliminary data.</text>
</comment>
<dbReference type="Proteomes" id="UP000270856">
    <property type="component" value="Unassembled WGS sequence"/>
</dbReference>
<dbReference type="InterPro" id="IPR045865">
    <property type="entry name" value="ACT-like_dom_sf"/>
</dbReference>
<feature type="domain" description="ACT" evidence="8">
    <location>
        <begin position="385"/>
        <end position="460"/>
    </location>
</feature>
<dbReference type="OrthoDB" id="9775255at2"/>
<evidence type="ECO:0000256" key="2">
    <source>
        <dbReference type="ARBA" id="ARBA00009152"/>
    </source>
</evidence>
<name>A0A3N4P0Y3_9FLAO</name>
<keyword evidence="10" id="KW-1185">Reference proteome</keyword>
<reference evidence="9 10" key="1">
    <citation type="submission" date="2018-11" db="EMBL/GenBank/DDBJ databases">
        <title>Aureibaculum marinum gen. nov., sp. nov., a member of the family Flavobacteriaceae isolated from the Bohai Sea.</title>
        <authorList>
            <person name="Ji X."/>
        </authorList>
    </citation>
    <scope>NUCLEOTIDE SEQUENCE [LARGE SCALE GENOMIC DNA]</scope>
    <source>
        <strain evidence="9 10">BH-SD17</strain>
    </source>
</reference>
<dbReference type="SUPFAM" id="SSF55021">
    <property type="entry name" value="ACT-like"/>
    <property type="match status" value="2"/>
</dbReference>
<dbReference type="SUPFAM" id="SSF89550">
    <property type="entry name" value="PHP domain-like"/>
    <property type="match status" value="1"/>
</dbReference>
<proteinExistence type="inferred from homology"/>
<dbReference type="NCBIfam" id="TIGR01856">
    <property type="entry name" value="hisJ_fam"/>
    <property type="match status" value="1"/>
</dbReference>
<protein>
    <recommendedName>
        <fullName evidence="3">histidinol-phosphatase</fullName>
        <ecNumber evidence="3">3.1.3.15</ecNumber>
    </recommendedName>
</protein>
<evidence type="ECO:0000256" key="6">
    <source>
        <dbReference type="ARBA" id="ARBA00023102"/>
    </source>
</evidence>
<dbReference type="PANTHER" id="PTHR21039">
    <property type="entry name" value="HISTIDINOL PHOSPHATASE-RELATED"/>
    <property type="match status" value="1"/>
</dbReference>
<comment type="similarity">
    <text evidence="2">Belongs to the PHP hydrolase family. HisK subfamily.</text>
</comment>
<dbReference type="PROSITE" id="PS51671">
    <property type="entry name" value="ACT"/>
    <property type="match status" value="1"/>
</dbReference>
<dbReference type="AlphaFoldDB" id="A0A3N4P0Y3"/>
<dbReference type="InterPro" id="IPR016195">
    <property type="entry name" value="Pol/histidinol_Pase-like"/>
</dbReference>
<accession>A0A3N4P0Y3</accession>
<evidence type="ECO:0000256" key="3">
    <source>
        <dbReference type="ARBA" id="ARBA00013085"/>
    </source>
</evidence>
<organism evidence="9 10">
    <name type="scientific">Aureibaculum marinum</name>
    <dbReference type="NCBI Taxonomy" id="2487930"/>
    <lineage>
        <taxon>Bacteria</taxon>
        <taxon>Pseudomonadati</taxon>
        <taxon>Bacteroidota</taxon>
        <taxon>Flavobacteriia</taxon>
        <taxon>Flavobacteriales</taxon>
        <taxon>Flavobacteriaceae</taxon>
        <taxon>Aureibaculum</taxon>
    </lineage>
</organism>
<dbReference type="InterPro" id="IPR002912">
    <property type="entry name" value="ACT_dom"/>
</dbReference>
<dbReference type="RefSeq" id="WP_123895852.1">
    <property type="nucleotide sequence ID" value="NZ_RPFJ01000001.1"/>
</dbReference>
<evidence type="ECO:0000256" key="4">
    <source>
        <dbReference type="ARBA" id="ARBA00022605"/>
    </source>
</evidence>
<dbReference type="PANTHER" id="PTHR21039:SF0">
    <property type="entry name" value="HISTIDINOL-PHOSPHATASE"/>
    <property type="match status" value="1"/>
</dbReference>
<evidence type="ECO:0000256" key="5">
    <source>
        <dbReference type="ARBA" id="ARBA00022801"/>
    </source>
</evidence>